<name>X1QV88_9ZZZZ</name>
<accession>X1QV88</accession>
<evidence type="ECO:0000313" key="1">
    <source>
        <dbReference type="EMBL" id="GAI58721.1"/>
    </source>
</evidence>
<proteinExistence type="predicted"/>
<gene>
    <name evidence="1" type="ORF">S06H3_55729</name>
</gene>
<protein>
    <submittedName>
        <fullName evidence="1">Uncharacterized protein</fullName>
    </submittedName>
</protein>
<organism evidence="1">
    <name type="scientific">marine sediment metagenome</name>
    <dbReference type="NCBI Taxonomy" id="412755"/>
    <lineage>
        <taxon>unclassified sequences</taxon>
        <taxon>metagenomes</taxon>
        <taxon>ecological metagenomes</taxon>
    </lineage>
</organism>
<feature type="non-terminal residue" evidence="1">
    <location>
        <position position="80"/>
    </location>
</feature>
<dbReference type="AlphaFoldDB" id="X1QV88"/>
<dbReference type="EMBL" id="BARV01035754">
    <property type="protein sequence ID" value="GAI58721.1"/>
    <property type="molecule type" value="Genomic_DNA"/>
</dbReference>
<reference evidence="1" key="1">
    <citation type="journal article" date="2014" name="Front. Microbiol.">
        <title>High frequency of phylogenetically diverse reductive dehalogenase-homologous genes in deep subseafloor sedimentary metagenomes.</title>
        <authorList>
            <person name="Kawai M."/>
            <person name="Futagami T."/>
            <person name="Toyoda A."/>
            <person name="Takaki Y."/>
            <person name="Nishi S."/>
            <person name="Hori S."/>
            <person name="Arai W."/>
            <person name="Tsubouchi T."/>
            <person name="Morono Y."/>
            <person name="Uchiyama I."/>
            <person name="Ito T."/>
            <person name="Fujiyama A."/>
            <person name="Inagaki F."/>
            <person name="Takami H."/>
        </authorList>
    </citation>
    <scope>NUCLEOTIDE SEQUENCE</scope>
    <source>
        <strain evidence="1">Expedition CK06-06</strain>
    </source>
</reference>
<comment type="caution">
    <text evidence="1">The sequence shown here is derived from an EMBL/GenBank/DDBJ whole genome shotgun (WGS) entry which is preliminary data.</text>
</comment>
<sequence length="80" mass="9053">MNFDFKPGSLVTLRDRPWMVLPSEDDDLLLVKPLGGSEDEITGIYKPLANDKDIPKTYNFIKPSEQDLGDFTSAKFLYNA</sequence>